<evidence type="ECO:0000256" key="5">
    <source>
        <dbReference type="ARBA" id="ARBA00014165"/>
    </source>
</evidence>
<dbReference type="InterPro" id="IPR047215">
    <property type="entry name" value="Galactose_mutarotase-like"/>
</dbReference>
<comment type="caution">
    <text evidence="12">The sequence shown here is derived from an EMBL/GenBank/DDBJ whole genome shotgun (WGS) entry which is preliminary data.</text>
</comment>
<dbReference type="AlphaFoldDB" id="W7QEL3"/>
<comment type="pathway">
    <text evidence="2 8">Carbohydrate metabolism; hexose metabolism.</text>
</comment>
<evidence type="ECO:0000256" key="3">
    <source>
        <dbReference type="ARBA" id="ARBA00006206"/>
    </source>
</evidence>
<dbReference type="PIRSF" id="PIRSF005096">
    <property type="entry name" value="GALM"/>
    <property type="match status" value="1"/>
</dbReference>
<keyword evidence="7 8" id="KW-0119">Carbohydrate metabolism</keyword>
<protein>
    <recommendedName>
        <fullName evidence="5 8">Aldose 1-epimerase</fullName>
        <ecNumber evidence="4 8">5.1.3.3</ecNumber>
    </recommendedName>
</protein>
<feature type="binding site" evidence="10">
    <location>
        <position position="258"/>
    </location>
    <ligand>
        <name>beta-D-galactose</name>
        <dbReference type="ChEBI" id="CHEBI:27667"/>
    </ligand>
</feature>
<dbReference type="eggNOG" id="COG2017">
    <property type="taxonomic scope" value="Bacteria"/>
</dbReference>
<dbReference type="GO" id="GO:0005737">
    <property type="term" value="C:cytoplasm"/>
    <property type="evidence" value="ECO:0007669"/>
    <property type="project" value="TreeGrafter"/>
</dbReference>
<dbReference type="InterPro" id="IPR014718">
    <property type="entry name" value="GH-type_carb-bd"/>
</dbReference>
<dbReference type="PATRIC" id="fig|1328313.3.peg.847"/>
<name>W7QEL3_9ALTE</name>
<accession>W7QEL3</accession>
<dbReference type="STRING" id="1328313.DS2_04095"/>
<evidence type="ECO:0000256" key="10">
    <source>
        <dbReference type="PIRSR" id="PIRSR005096-2"/>
    </source>
</evidence>
<keyword evidence="6 8" id="KW-0413">Isomerase</keyword>
<dbReference type="Proteomes" id="UP000019276">
    <property type="component" value="Unassembled WGS sequence"/>
</dbReference>
<evidence type="ECO:0000256" key="7">
    <source>
        <dbReference type="ARBA" id="ARBA00023277"/>
    </source>
</evidence>
<organism evidence="12 13">
    <name type="scientific">Catenovulum agarivorans DS-2</name>
    <dbReference type="NCBI Taxonomy" id="1328313"/>
    <lineage>
        <taxon>Bacteria</taxon>
        <taxon>Pseudomonadati</taxon>
        <taxon>Pseudomonadota</taxon>
        <taxon>Gammaproteobacteria</taxon>
        <taxon>Alteromonadales</taxon>
        <taxon>Alteromonadaceae</taxon>
        <taxon>Catenovulum</taxon>
    </lineage>
</organism>
<dbReference type="InterPro" id="IPR008183">
    <property type="entry name" value="Aldose_1/G6P_1-epimerase"/>
</dbReference>
<comment type="similarity">
    <text evidence="3 8">Belongs to the aldose epimerase family.</text>
</comment>
<dbReference type="GO" id="GO:0033499">
    <property type="term" value="P:galactose catabolic process via UDP-galactose, Leloir pathway"/>
    <property type="evidence" value="ECO:0007669"/>
    <property type="project" value="TreeGrafter"/>
</dbReference>
<evidence type="ECO:0000256" key="4">
    <source>
        <dbReference type="ARBA" id="ARBA00013185"/>
    </source>
</evidence>
<dbReference type="EC" id="5.1.3.3" evidence="4 8"/>
<feature type="active site" description="Proton acceptor" evidence="9">
    <location>
        <position position="322"/>
    </location>
</feature>
<dbReference type="CDD" id="cd09019">
    <property type="entry name" value="galactose_mutarotase_like"/>
    <property type="match status" value="1"/>
</dbReference>
<reference evidence="12 13" key="1">
    <citation type="journal article" date="2014" name="Genome Announc.">
        <title>Draft Genome Sequence of the Agar-Degrading Bacterium Catenovulum sp. Strain DS-2, Isolated from Intestines of Haliotis diversicolor.</title>
        <authorList>
            <person name="Shan D."/>
            <person name="Li X."/>
            <person name="Gu Z."/>
            <person name="Wei G."/>
            <person name="Gao Z."/>
            <person name="Shao Z."/>
        </authorList>
    </citation>
    <scope>NUCLEOTIDE SEQUENCE [LARGE SCALE GENOMIC DNA]</scope>
    <source>
        <strain evidence="12 13">DS-2</strain>
    </source>
</reference>
<dbReference type="SUPFAM" id="SSF74650">
    <property type="entry name" value="Galactose mutarotase-like"/>
    <property type="match status" value="1"/>
</dbReference>
<dbReference type="InterPro" id="IPR011013">
    <property type="entry name" value="Gal_mutarotase_sf_dom"/>
</dbReference>
<feature type="active site" description="Proton donor" evidence="9">
    <location>
        <position position="188"/>
    </location>
</feature>
<comment type="catalytic activity">
    <reaction evidence="1 8">
        <text>alpha-D-glucose = beta-D-glucose</text>
        <dbReference type="Rhea" id="RHEA:10264"/>
        <dbReference type="ChEBI" id="CHEBI:15903"/>
        <dbReference type="ChEBI" id="CHEBI:17925"/>
        <dbReference type="EC" id="5.1.3.3"/>
    </reaction>
</comment>
<sequence>MSQTISMQPTVKISPFGTTPNGDAISSYTLTNNQGTQAVIINFGAILQSLKTQDKNGNFADIVLGFDDLESYLTNPAYFGATIGRFGNRIGNGQCTIDGQTYTFLQNNGSNHLHGGAEGFDKKVWQAETVSDENSAGVILTLVSPDGDQGYPGNLTVKCEYHLTNDNQLQIKFTANTDKTTVVNLTNHSYFNLKQQGTMLDHLLEIPTAKLTPVDENMLPTGEIRDVAGTAFDFTTAKPIGQDIDAKDEQLKIGGGYDHNYYFDKADGELSLAAKTIEPASGRVLEIYTTEPGFQLYTGNFIGDDLSGKGRQYGKHAGFCVEPQHVPDAPNKPMFKSTLLTPEQTYTSEMRYVFSVVK</sequence>
<dbReference type="Pfam" id="PF01263">
    <property type="entry name" value="Aldose_epim"/>
    <property type="match status" value="1"/>
</dbReference>
<proteinExistence type="inferred from homology"/>
<feature type="binding site" evidence="11">
    <location>
        <begin position="88"/>
        <end position="89"/>
    </location>
    <ligand>
        <name>beta-D-galactose</name>
        <dbReference type="ChEBI" id="CHEBI:27667"/>
    </ligand>
</feature>
<evidence type="ECO:0000256" key="11">
    <source>
        <dbReference type="PIRSR" id="PIRSR005096-3"/>
    </source>
</evidence>
<dbReference type="NCBIfam" id="NF008277">
    <property type="entry name" value="PRK11055.1"/>
    <property type="match status" value="1"/>
</dbReference>
<dbReference type="PANTHER" id="PTHR10091:SF0">
    <property type="entry name" value="GALACTOSE MUTAROTASE"/>
    <property type="match status" value="1"/>
</dbReference>
<evidence type="ECO:0000256" key="6">
    <source>
        <dbReference type="ARBA" id="ARBA00023235"/>
    </source>
</evidence>
<dbReference type="GO" id="GO:0004034">
    <property type="term" value="F:aldose 1-epimerase activity"/>
    <property type="evidence" value="ECO:0007669"/>
    <property type="project" value="UniProtKB-EC"/>
</dbReference>
<evidence type="ECO:0000256" key="2">
    <source>
        <dbReference type="ARBA" id="ARBA00005028"/>
    </source>
</evidence>
<evidence type="ECO:0000256" key="1">
    <source>
        <dbReference type="ARBA" id="ARBA00001614"/>
    </source>
</evidence>
<evidence type="ECO:0000313" key="13">
    <source>
        <dbReference type="Proteomes" id="UP000019276"/>
    </source>
</evidence>
<dbReference type="PROSITE" id="PS00545">
    <property type="entry name" value="ALDOSE_1_EPIMERASE"/>
    <property type="match status" value="1"/>
</dbReference>
<dbReference type="PANTHER" id="PTHR10091">
    <property type="entry name" value="ALDOSE-1-EPIMERASE"/>
    <property type="match status" value="1"/>
</dbReference>
<dbReference type="RefSeq" id="WP_081754183.1">
    <property type="nucleotide sequence ID" value="NZ_ARZY01000005.1"/>
</dbReference>
<dbReference type="Gene3D" id="2.70.98.10">
    <property type="match status" value="1"/>
</dbReference>
<dbReference type="UniPathway" id="UPA00242"/>
<dbReference type="InterPro" id="IPR015443">
    <property type="entry name" value="Aldose_1-epimerase"/>
</dbReference>
<feature type="binding site" evidence="11">
    <location>
        <begin position="188"/>
        <end position="190"/>
    </location>
    <ligand>
        <name>beta-D-galactose</name>
        <dbReference type="ChEBI" id="CHEBI:27667"/>
    </ligand>
</feature>
<dbReference type="InterPro" id="IPR018052">
    <property type="entry name" value="Ald1_epimerase_CS"/>
</dbReference>
<dbReference type="GO" id="GO:0006006">
    <property type="term" value="P:glucose metabolic process"/>
    <property type="evidence" value="ECO:0007669"/>
    <property type="project" value="TreeGrafter"/>
</dbReference>
<keyword evidence="13" id="KW-1185">Reference proteome</keyword>
<evidence type="ECO:0000313" key="12">
    <source>
        <dbReference type="EMBL" id="EWH11324.1"/>
    </source>
</evidence>
<evidence type="ECO:0000256" key="8">
    <source>
        <dbReference type="PIRNR" id="PIRNR005096"/>
    </source>
</evidence>
<gene>
    <name evidence="12" type="ORF">DS2_04095</name>
</gene>
<dbReference type="GO" id="GO:0030246">
    <property type="term" value="F:carbohydrate binding"/>
    <property type="evidence" value="ECO:0007669"/>
    <property type="project" value="InterPro"/>
</dbReference>
<dbReference type="OrthoDB" id="9779408at2"/>
<evidence type="ECO:0000256" key="9">
    <source>
        <dbReference type="PIRSR" id="PIRSR005096-1"/>
    </source>
</evidence>
<dbReference type="EMBL" id="ARZY01000005">
    <property type="protein sequence ID" value="EWH11324.1"/>
    <property type="molecule type" value="Genomic_DNA"/>
</dbReference>